<sequence length="244" mass="26043">MIAIQTIDLVKKYGTKIAVDRLNLSVEQGELFALLGVNGAGKTTTIKMLSCLSIPTSGDAILLGDSIVSNPFAVKEKVNVSPQETAVARNLTVAENLELIAAIYGSDGKAAKSKAGEMLSAFDLNEVARQKAKILSGGMQRRLSIAMALISNPQILFLDEPTLGLDVLARRELWSAIEALKGKITIILTTHYMEEAEALSDRIGIMAKGRLKAIGTAPELISETGTKTLEDAFIAFATQNEVLA</sequence>
<dbReference type="OrthoDB" id="9767778at2"/>
<dbReference type="PROSITE" id="PS50893">
    <property type="entry name" value="ABC_TRANSPORTER_2"/>
    <property type="match status" value="1"/>
</dbReference>
<dbReference type="GO" id="GO:0005524">
    <property type="term" value="F:ATP binding"/>
    <property type="evidence" value="ECO:0007669"/>
    <property type="project" value="UniProtKB-KW"/>
</dbReference>
<dbReference type="STRING" id="360412.LARV_02858"/>
<dbReference type="PROSITE" id="PS00211">
    <property type="entry name" value="ABC_TRANSPORTER_1"/>
    <property type="match status" value="1"/>
</dbReference>
<dbReference type="InterPro" id="IPR026082">
    <property type="entry name" value="ABCA"/>
</dbReference>
<evidence type="ECO:0000259" key="3">
    <source>
        <dbReference type="PROSITE" id="PS50893"/>
    </source>
</evidence>
<dbReference type="InterPro" id="IPR003593">
    <property type="entry name" value="AAA+_ATPase"/>
</dbReference>
<reference evidence="4" key="1">
    <citation type="submission" date="2015-07" db="EMBL/GenBank/DDBJ databases">
        <title>Draft Genome Sequences of Anaerolinea thermolimosa IMO-1, Bellilinea caldifistulae GOMI-1, Leptolinea tardivitalis YMTK-2, Levilinea saccharolytica KIBI-1,Longilinea arvoryzae KOME-1, Previously Described as Members of the Anaerolineaceae (Chloroflexi).</title>
        <authorList>
            <person name="Sekiguchi Y."/>
            <person name="Ohashi A."/>
            <person name="Matsuura N."/>
            <person name="Tourlousse M.D."/>
        </authorList>
    </citation>
    <scope>NUCLEOTIDE SEQUENCE [LARGE SCALE GENOMIC DNA]</scope>
    <source>
        <strain evidence="4">KOME-1</strain>
    </source>
</reference>
<evidence type="ECO:0000256" key="1">
    <source>
        <dbReference type="ARBA" id="ARBA00022741"/>
    </source>
</evidence>
<gene>
    <name evidence="4" type="ORF">LARV_02858</name>
</gene>
<organism evidence="4">
    <name type="scientific">Longilinea arvoryzae</name>
    <dbReference type="NCBI Taxonomy" id="360412"/>
    <lineage>
        <taxon>Bacteria</taxon>
        <taxon>Bacillati</taxon>
        <taxon>Chloroflexota</taxon>
        <taxon>Anaerolineae</taxon>
        <taxon>Anaerolineales</taxon>
        <taxon>Anaerolineaceae</taxon>
        <taxon>Longilinea</taxon>
    </lineage>
</organism>
<dbReference type="Proteomes" id="UP000055060">
    <property type="component" value="Unassembled WGS sequence"/>
</dbReference>
<feature type="domain" description="ABC transporter" evidence="3">
    <location>
        <begin position="4"/>
        <end position="233"/>
    </location>
</feature>
<keyword evidence="2" id="KW-0067">ATP-binding</keyword>
<dbReference type="InterPro" id="IPR017871">
    <property type="entry name" value="ABC_transporter-like_CS"/>
</dbReference>
<dbReference type="Gene3D" id="3.40.50.300">
    <property type="entry name" value="P-loop containing nucleotide triphosphate hydrolases"/>
    <property type="match status" value="1"/>
</dbReference>
<dbReference type="GO" id="GO:0140359">
    <property type="term" value="F:ABC-type transporter activity"/>
    <property type="evidence" value="ECO:0007669"/>
    <property type="project" value="InterPro"/>
</dbReference>
<dbReference type="PANTHER" id="PTHR19229">
    <property type="entry name" value="ATP-BINDING CASSETTE TRANSPORTER SUBFAMILY A ABCA"/>
    <property type="match status" value="1"/>
</dbReference>
<proteinExistence type="predicted"/>
<evidence type="ECO:0000256" key="2">
    <source>
        <dbReference type="ARBA" id="ARBA00022840"/>
    </source>
</evidence>
<dbReference type="InterPro" id="IPR027417">
    <property type="entry name" value="P-loop_NTPase"/>
</dbReference>
<keyword evidence="1" id="KW-0547">Nucleotide-binding</keyword>
<dbReference type="SUPFAM" id="SSF52540">
    <property type="entry name" value="P-loop containing nucleoside triphosphate hydrolases"/>
    <property type="match status" value="1"/>
</dbReference>
<name>A0A0S7BKM3_9CHLR</name>
<dbReference type="GO" id="GO:0005319">
    <property type="term" value="F:lipid transporter activity"/>
    <property type="evidence" value="ECO:0007669"/>
    <property type="project" value="TreeGrafter"/>
</dbReference>
<accession>A0A0S7BKM3</accession>
<dbReference type="GO" id="GO:0016887">
    <property type="term" value="F:ATP hydrolysis activity"/>
    <property type="evidence" value="ECO:0007669"/>
    <property type="project" value="InterPro"/>
</dbReference>
<dbReference type="EMBL" id="DF967972">
    <property type="protein sequence ID" value="GAP15078.1"/>
    <property type="molecule type" value="Genomic_DNA"/>
</dbReference>
<evidence type="ECO:0000313" key="4">
    <source>
        <dbReference type="EMBL" id="GAP15078.1"/>
    </source>
</evidence>
<protein>
    <submittedName>
        <fullName evidence="4">ABC-type multidrug transport system, ATPase component</fullName>
    </submittedName>
</protein>
<dbReference type="AlphaFoldDB" id="A0A0S7BKM3"/>
<dbReference type="Pfam" id="PF00005">
    <property type="entry name" value="ABC_tran"/>
    <property type="match status" value="1"/>
</dbReference>
<keyword evidence="5" id="KW-1185">Reference proteome</keyword>
<dbReference type="RefSeq" id="WP_075074280.1">
    <property type="nucleotide sequence ID" value="NZ_DF967972.1"/>
</dbReference>
<dbReference type="InterPro" id="IPR003439">
    <property type="entry name" value="ABC_transporter-like_ATP-bd"/>
</dbReference>
<dbReference type="SMART" id="SM00382">
    <property type="entry name" value="AAA"/>
    <property type="match status" value="1"/>
</dbReference>
<dbReference type="GO" id="GO:0016020">
    <property type="term" value="C:membrane"/>
    <property type="evidence" value="ECO:0007669"/>
    <property type="project" value="InterPro"/>
</dbReference>
<evidence type="ECO:0000313" key="5">
    <source>
        <dbReference type="Proteomes" id="UP000055060"/>
    </source>
</evidence>
<dbReference type="CDD" id="cd03263">
    <property type="entry name" value="ABC_subfamily_A"/>
    <property type="match status" value="1"/>
</dbReference>